<comment type="caution">
    <text evidence="3">The sequence shown here is derived from an EMBL/GenBank/DDBJ whole genome shotgun (WGS) entry which is preliminary data.</text>
</comment>
<name>A0A3E2TJF4_9FIRM</name>
<keyword evidence="1" id="KW-1133">Transmembrane helix</keyword>
<evidence type="ECO:0000256" key="1">
    <source>
        <dbReference type="SAM" id="Phobius"/>
    </source>
</evidence>
<keyword evidence="3" id="KW-0645">Protease</keyword>
<evidence type="ECO:0000313" key="4">
    <source>
        <dbReference type="Proteomes" id="UP000261011"/>
    </source>
</evidence>
<proteinExistence type="predicted"/>
<gene>
    <name evidence="3" type="ORF">DXA39_02445</name>
</gene>
<protein>
    <submittedName>
        <fullName evidence="3">CPBP family intramembrane metalloprotease</fullName>
    </submittedName>
</protein>
<evidence type="ECO:0000259" key="2">
    <source>
        <dbReference type="Pfam" id="PF02517"/>
    </source>
</evidence>
<sequence length="207" mass="24120">MEIKKYKNYDFNLLEINERNPLIVALLLVGINIISFLALIIFLSVQKIDNPFLKLTVPTVISFIIMPKLLLKFLKINDNIDAFRYLKTSILVFISFLLVYIFTFRAKLKMDFMFFWIIHYLFVATGEEYIYRHLLINLLGKKMSVIASCILSSFVFAFILHNNEALITNLFCRLPLALILSGVYVRTRSLSLPIIIHTIYDLIVMVI</sequence>
<keyword evidence="4" id="KW-1185">Reference proteome</keyword>
<dbReference type="InterPro" id="IPR003675">
    <property type="entry name" value="Rce1/LyrA-like_dom"/>
</dbReference>
<feature type="transmembrane region" description="Helical" evidence="1">
    <location>
        <begin position="55"/>
        <end position="74"/>
    </location>
</feature>
<dbReference type="OrthoDB" id="8754470at2"/>
<keyword evidence="3" id="KW-0482">Metalloprotease</keyword>
<reference evidence="3 4" key="1">
    <citation type="submission" date="2018-08" db="EMBL/GenBank/DDBJ databases">
        <title>A genome reference for cultivated species of the human gut microbiota.</title>
        <authorList>
            <person name="Zou Y."/>
            <person name="Xue W."/>
            <person name="Luo G."/>
        </authorList>
    </citation>
    <scope>NUCLEOTIDE SEQUENCE [LARGE SCALE GENOMIC DNA]</scope>
    <source>
        <strain evidence="3 4">OF01-3</strain>
    </source>
</reference>
<organism evidence="3 4">
    <name type="scientific">Anaerococcus nagyae</name>
    <dbReference type="NCBI Taxonomy" id="1755241"/>
    <lineage>
        <taxon>Bacteria</taxon>
        <taxon>Bacillati</taxon>
        <taxon>Bacillota</taxon>
        <taxon>Tissierellia</taxon>
        <taxon>Tissierellales</taxon>
        <taxon>Peptoniphilaceae</taxon>
        <taxon>Anaerococcus</taxon>
    </lineage>
</organism>
<keyword evidence="3" id="KW-0378">Hydrolase</keyword>
<accession>A0A3E2TJF4</accession>
<dbReference type="Proteomes" id="UP000261011">
    <property type="component" value="Unassembled WGS sequence"/>
</dbReference>
<dbReference type="GO" id="GO:0004175">
    <property type="term" value="F:endopeptidase activity"/>
    <property type="evidence" value="ECO:0007669"/>
    <property type="project" value="UniProtKB-ARBA"/>
</dbReference>
<dbReference type="GO" id="GO:0006508">
    <property type="term" value="P:proteolysis"/>
    <property type="evidence" value="ECO:0007669"/>
    <property type="project" value="UniProtKB-KW"/>
</dbReference>
<feature type="domain" description="CAAX prenyl protease 2/Lysostaphin resistance protein A-like" evidence="2">
    <location>
        <begin position="112"/>
        <end position="203"/>
    </location>
</feature>
<feature type="transmembrane region" description="Helical" evidence="1">
    <location>
        <begin position="86"/>
        <end position="106"/>
    </location>
</feature>
<dbReference type="RefSeq" id="WP_117520756.1">
    <property type="nucleotide sequence ID" value="NZ_QVEU01000002.1"/>
</dbReference>
<dbReference type="GO" id="GO:0008237">
    <property type="term" value="F:metallopeptidase activity"/>
    <property type="evidence" value="ECO:0007669"/>
    <property type="project" value="UniProtKB-KW"/>
</dbReference>
<dbReference type="GO" id="GO:0080120">
    <property type="term" value="P:CAAX-box protein maturation"/>
    <property type="evidence" value="ECO:0007669"/>
    <property type="project" value="UniProtKB-ARBA"/>
</dbReference>
<feature type="transmembrane region" description="Helical" evidence="1">
    <location>
        <begin position="166"/>
        <end position="185"/>
    </location>
</feature>
<evidence type="ECO:0000313" key="3">
    <source>
        <dbReference type="EMBL" id="RGB77105.1"/>
    </source>
</evidence>
<dbReference type="EMBL" id="QVEU01000002">
    <property type="protein sequence ID" value="RGB77105.1"/>
    <property type="molecule type" value="Genomic_DNA"/>
</dbReference>
<dbReference type="Pfam" id="PF02517">
    <property type="entry name" value="Rce1-like"/>
    <property type="match status" value="1"/>
</dbReference>
<feature type="transmembrane region" description="Helical" evidence="1">
    <location>
        <begin position="143"/>
        <end position="160"/>
    </location>
</feature>
<keyword evidence="1" id="KW-0472">Membrane</keyword>
<keyword evidence="1" id="KW-0812">Transmembrane</keyword>
<feature type="transmembrane region" description="Helical" evidence="1">
    <location>
        <begin position="112"/>
        <end position="131"/>
    </location>
</feature>
<feature type="transmembrane region" description="Helical" evidence="1">
    <location>
        <begin position="21"/>
        <end position="43"/>
    </location>
</feature>
<dbReference type="AlphaFoldDB" id="A0A3E2TJF4"/>